<dbReference type="RefSeq" id="WP_405338710.1">
    <property type="nucleotide sequence ID" value="NZ_JBANFI010000003.1"/>
</dbReference>
<dbReference type="Proteomes" id="UP001621714">
    <property type="component" value="Unassembled WGS sequence"/>
</dbReference>
<dbReference type="EMBL" id="JBANFI010000003">
    <property type="protein sequence ID" value="MFK7160725.1"/>
    <property type="molecule type" value="Genomic_DNA"/>
</dbReference>
<dbReference type="Pfam" id="PF00571">
    <property type="entry name" value="CBS"/>
    <property type="match status" value="2"/>
</dbReference>
<comment type="caution">
    <text evidence="4">The sequence shown here is derived from an EMBL/GenBank/DDBJ whole genome shotgun (WGS) entry which is preliminary data.</text>
</comment>
<dbReference type="SUPFAM" id="SSF54631">
    <property type="entry name" value="CBS-domain pair"/>
    <property type="match status" value="1"/>
</dbReference>
<dbReference type="PANTHER" id="PTHR43080:SF2">
    <property type="entry name" value="CBS DOMAIN-CONTAINING PROTEIN"/>
    <property type="match status" value="1"/>
</dbReference>
<proteinExistence type="predicted"/>
<organism evidence="4 5">
    <name type="scientific">Marinospirillum alkalitolerans</name>
    <dbReference type="NCBI Taxonomy" id="3123374"/>
    <lineage>
        <taxon>Bacteria</taxon>
        <taxon>Pseudomonadati</taxon>
        <taxon>Pseudomonadota</taxon>
        <taxon>Gammaproteobacteria</taxon>
        <taxon>Oceanospirillales</taxon>
        <taxon>Oceanospirillaceae</taxon>
        <taxon>Marinospirillum</taxon>
    </lineage>
</organism>
<name>A0ABW8PWQ0_9GAMM</name>
<keyword evidence="5" id="KW-1185">Reference proteome</keyword>
<keyword evidence="1 2" id="KW-0129">CBS domain</keyword>
<reference evidence="4 5" key="1">
    <citation type="submission" date="2024-02" db="EMBL/GenBank/DDBJ databases">
        <title>Marinospirillum sp. MEB 164 isolated from Lonar lake sediment.</title>
        <authorList>
            <person name="Joshi A."/>
            <person name="Thite S."/>
        </authorList>
    </citation>
    <scope>NUCLEOTIDE SEQUENCE [LARGE SCALE GENOMIC DNA]</scope>
    <source>
        <strain evidence="4 5">MEB164</strain>
    </source>
</reference>
<dbReference type="Gene3D" id="3.10.580.10">
    <property type="entry name" value="CBS-domain"/>
    <property type="match status" value="1"/>
</dbReference>
<evidence type="ECO:0000313" key="5">
    <source>
        <dbReference type="Proteomes" id="UP001621714"/>
    </source>
</evidence>
<dbReference type="InterPro" id="IPR046342">
    <property type="entry name" value="CBS_dom_sf"/>
</dbReference>
<accession>A0ABW8PWQ0</accession>
<evidence type="ECO:0000256" key="2">
    <source>
        <dbReference type="PROSITE-ProRule" id="PRU00703"/>
    </source>
</evidence>
<evidence type="ECO:0000256" key="1">
    <source>
        <dbReference type="ARBA" id="ARBA00023122"/>
    </source>
</evidence>
<dbReference type="PANTHER" id="PTHR43080">
    <property type="entry name" value="CBS DOMAIN-CONTAINING PROTEIN CBSX3, MITOCHONDRIAL"/>
    <property type="match status" value="1"/>
</dbReference>
<dbReference type="SMART" id="SM00116">
    <property type="entry name" value="CBS"/>
    <property type="match status" value="2"/>
</dbReference>
<dbReference type="InterPro" id="IPR051257">
    <property type="entry name" value="Diverse_CBS-Domain"/>
</dbReference>
<protein>
    <submittedName>
        <fullName evidence="4">CBS domain-containing protein</fullName>
    </submittedName>
</protein>
<gene>
    <name evidence="4" type="ORF">V6U78_06705</name>
</gene>
<evidence type="ECO:0000313" key="4">
    <source>
        <dbReference type="EMBL" id="MFK7160725.1"/>
    </source>
</evidence>
<dbReference type="InterPro" id="IPR000644">
    <property type="entry name" value="CBS_dom"/>
</dbReference>
<evidence type="ECO:0000259" key="3">
    <source>
        <dbReference type="PROSITE" id="PS51371"/>
    </source>
</evidence>
<dbReference type="PROSITE" id="PS51371">
    <property type="entry name" value="CBS"/>
    <property type="match status" value="1"/>
</dbReference>
<sequence length="132" mass="14642">MSNMSLVRVRDVMHSGCIMIDGLTTVADALQLMKTQNAQLLIIKKRSQDDEYGLVLLSDIAKKVLAANKAPERVNVYEIMSKPVLSVKPDMQVRYCAQLFHRFGLAMAPVIDSADEVLGFVSYEELVLKGLA</sequence>
<feature type="domain" description="CBS" evidence="3">
    <location>
        <begin position="80"/>
        <end position="132"/>
    </location>
</feature>